<evidence type="ECO:0000313" key="4">
    <source>
        <dbReference type="EMBL" id="VDD03899.1"/>
    </source>
</evidence>
<dbReference type="InterPro" id="IPR040256">
    <property type="entry name" value="At4g02000-like"/>
</dbReference>
<feature type="domain" description="CCHC-type" evidence="2">
    <location>
        <begin position="284"/>
        <end position="300"/>
    </location>
</feature>
<dbReference type="PANTHER" id="PTHR31286:SF55">
    <property type="entry name" value="DUF4283 DOMAIN-CONTAINING PROTEIN"/>
    <property type="match status" value="1"/>
</dbReference>
<dbReference type="InterPro" id="IPR001878">
    <property type="entry name" value="Znf_CCHC"/>
</dbReference>
<dbReference type="GO" id="GO:0003676">
    <property type="term" value="F:nucleic acid binding"/>
    <property type="evidence" value="ECO:0007669"/>
    <property type="project" value="InterPro"/>
</dbReference>
<dbReference type="EMBL" id="LS974624">
    <property type="protein sequence ID" value="CAG7897803.1"/>
    <property type="molecule type" value="Genomic_DNA"/>
</dbReference>
<accession>A0A3P6C7R8</accession>
<feature type="non-terminal residue" evidence="4">
    <location>
        <position position="404"/>
    </location>
</feature>
<feature type="region of interest" description="Disordered" evidence="1">
    <location>
        <begin position="348"/>
        <end position="404"/>
    </location>
</feature>
<feature type="domain" description="CCHC-type" evidence="2">
    <location>
        <begin position="264"/>
        <end position="280"/>
    </location>
</feature>
<dbReference type="GO" id="GO:0008270">
    <property type="term" value="F:zinc ion binding"/>
    <property type="evidence" value="ECO:0007669"/>
    <property type="project" value="InterPro"/>
</dbReference>
<name>A0A3P6C7R8_BRACM</name>
<sequence>VTQQIPASQNGESAILSVKAPPMADPETLAPKTPLVAQTETLASKPSAADVWTSMVKGTSKLLQKKGEAFTLPSGEACVKIPNQIIEKNPKAWDCFILGQFYSDPPPQGLVHSVANGIWSRHHRDITVTKMEGFSFLFRIPNAATRNRVIHQRLWQIEGQTMFVAKWEPGIIPEKPELTSAPIWLELRDVPLQFFHEDGLERIAGLVGDPKVLHPSTANKTNLEVAKVLTLIDPRKPLPEAVNVQFDSGEIKRIGVSSPWMPPVCSHCKEIGHSLKRCKAAPKNCSTCNSTVHQSADCPRKPNFAHSNKKQYKVKEKADTILPKETTPRVSNSFSKLEVATDTALGTKALEKGSTSNTEVQITRPKKASHEQSDGSSHFTEVEHDSSDISSSEDTSDPELQRTL</sequence>
<dbReference type="Proteomes" id="UP000694005">
    <property type="component" value="Chromosome A08"/>
</dbReference>
<reference evidence="4" key="1">
    <citation type="submission" date="2018-11" db="EMBL/GenBank/DDBJ databases">
        <authorList>
            <consortium name="Genoscope - CEA"/>
            <person name="William W."/>
        </authorList>
    </citation>
    <scope>NUCLEOTIDE SEQUENCE</scope>
</reference>
<proteinExistence type="predicted"/>
<evidence type="ECO:0000259" key="2">
    <source>
        <dbReference type="SMART" id="SM00343"/>
    </source>
</evidence>
<dbReference type="Pfam" id="PF14111">
    <property type="entry name" value="DUF4283"/>
    <property type="match status" value="1"/>
</dbReference>
<dbReference type="EMBL" id="LR031575">
    <property type="protein sequence ID" value="VDD03899.1"/>
    <property type="molecule type" value="Genomic_DNA"/>
</dbReference>
<protein>
    <recommendedName>
        <fullName evidence="2">CCHC-type domain-containing protein</fullName>
    </recommendedName>
</protein>
<dbReference type="Gramene" id="A08p14690.2_BraZ1">
    <property type="protein sequence ID" value="A08p14690.2_BraZ1.CDS.1"/>
    <property type="gene ID" value="A08g14690.2_BraZ1"/>
</dbReference>
<feature type="region of interest" description="Disordered" evidence="1">
    <location>
        <begin position="291"/>
        <end position="312"/>
    </location>
</feature>
<dbReference type="Gene3D" id="4.10.60.10">
    <property type="entry name" value="Zinc finger, CCHC-type"/>
    <property type="match status" value="1"/>
</dbReference>
<dbReference type="SUPFAM" id="SSF57756">
    <property type="entry name" value="Retrovirus zinc finger-like domains"/>
    <property type="match status" value="1"/>
</dbReference>
<dbReference type="InterPro" id="IPR025558">
    <property type="entry name" value="DUF4283"/>
</dbReference>
<dbReference type="InterPro" id="IPR036875">
    <property type="entry name" value="Znf_CCHC_sf"/>
</dbReference>
<evidence type="ECO:0000313" key="3">
    <source>
        <dbReference type="EMBL" id="CAG7897803.1"/>
    </source>
</evidence>
<organism evidence="4">
    <name type="scientific">Brassica campestris</name>
    <name type="common">Field mustard</name>
    <dbReference type="NCBI Taxonomy" id="3711"/>
    <lineage>
        <taxon>Eukaryota</taxon>
        <taxon>Viridiplantae</taxon>
        <taxon>Streptophyta</taxon>
        <taxon>Embryophyta</taxon>
        <taxon>Tracheophyta</taxon>
        <taxon>Spermatophyta</taxon>
        <taxon>Magnoliopsida</taxon>
        <taxon>eudicotyledons</taxon>
        <taxon>Gunneridae</taxon>
        <taxon>Pentapetalae</taxon>
        <taxon>rosids</taxon>
        <taxon>malvids</taxon>
        <taxon>Brassicales</taxon>
        <taxon>Brassicaceae</taxon>
        <taxon>Brassiceae</taxon>
        <taxon>Brassica</taxon>
    </lineage>
</organism>
<dbReference type="AlphaFoldDB" id="A0A3P6C7R8"/>
<dbReference type="SMART" id="SM00343">
    <property type="entry name" value="ZnF_C2HC"/>
    <property type="match status" value="2"/>
</dbReference>
<evidence type="ECO:0000256" key="1">
    <source>
        <dbReference type="SAM" id="MobiDB-lite"/>
    </source>
</evidence>
<dbReference type="PANTHER" id="PTHR31286">
    <property type="entry name" value="GLYCINE-RICH CELL WALL STRUCTURAL PROTEIN 1.8-LIKE"/>
    <property type="match status" value="1"/>
</dbReference>
<gene>
    <name evidence="4" type="ORF">BRAA08T33282Z</name>
    <name evidence="3" type="ORF">BRAPAZ1V2_A08P14690.2</name>
</gene>
<feature type="non-terminal residue" evidence="4">
    <location>
        <position position="1"/>
    </location>
</feature>